<dbReference type="PROSITE" id="PS51716">
    <property type="entry name" value="G_IRG"/>
    <property type="match status" value="1"/>
</dbReference>
<organism evidence="6 7">
    <name type="scientific">Gekko japonicus</name>
    <name type="common">Schlegel's Japanese gecko</name>
    <dbReference type="NCBI Taxonomy" id="146911"/>
    <lineage>
        <taxon>Eukaryota</taxon>
        <taxon>Metazoa</taxon>
        <taxon>Chordata</taxon>
        <taxon>Craniata</taxon>
        <taxon>Vertebrata</taxon>
        <taxon>Euteleostomi</taxon>
        <taxon>Lepidosauria</taxon>
        <taxon>Squamata</taxon>
        <taxon>Bifurcata</taxon>
        <taxon>Gekkota</taxon>
        <taxon>Gekkonidae</taxon>
        <taxon>Gekkoninae</taxon>
        <taxon>Gekko</taxon>
    </lineage>
</organism>
<evidence type="ECO:0000313" key="6">
    <source>
        <dbReference type="Proteomes" id="UP000694871"/>
    </source>
</evidence>
<protein>
    <submittedName>
        <fullName evidence="7">Interferon-inducible GTPase 5-like</fullName>
    </submittedName>
</protein>
<name>A0ABM1JQ68_GEKJA</name>
<gene>
    <name evidence="7" type="primary">LOC107107779</name>
</gene>
<dbReference type="InterPro" id="IPR027417">
    <property type="entry name" value="P-loop_NTPase"/>
</dbReference>
<accession>A0ABM1JQ68</accession>
<keyword evidence="3" id="KW-0378">Hydrolase</keyword>
<evidence type="ECO:0000256" key="2">
    <source>
        <dbReference type="ARBA" id="ARBA00022741"/>
    </source>
</evidence>
<sequence>MGAAISKAIIRQELEKLKDDLKYKDLPDVTKQSQEELNLLKYSTLDIAITGVTGAGKSSFVNALRGIQDGEEGAAETGVTETTMEKQGYPHCMFPNVTIWDLPGIGTTTFKAKEYLKKVYIEYYDCFIILSSERFTENDVLLAHEIHKMGKKLYYVRSKVDVSIDAERRKPKFSEEKTLEKIRKYCCDNLTKAGESNPRVFLISRWDLNKYDFSLLQDTLENDLDDIKRHALILTMPAFSKEVLKKKKTAMEALIRKAALVSCGIGAIPVPGLSLVCDIGILATTMRHFCRVFGLDNDSLHRLANQVDIPVNVLQSAVKKSPMASQVNKEFVLDLLTKSFVSGTLMAAEFVLDFVPVLGSLASGGLSFVTTFYILQNFLHDVEEDAENVRAKATESQPK</sequence>
<dbReference type="GeneID" id="107107779"/>
<evidence type="ECO:0000256" key="1">
    <source>
        <dbReference type="ARBA" id="ARBA00005429"/>
    </source>
</evidence>
<reference evidence="7" key="1">
    <citation type="submission" date="2025-08" db="UniProtKB">
        <authorList>
            <consortium name="RefSeq"/>
        </authorList>
    </citation>
    <scope>IDENTIFICATION</scope>
</reference>
<dbReference type="Proteomes" id="UP000694871">
    <property type="component" value="Unplaced"/>
</dbReference>
<comment type="similarity">
    <text evidence="1">Belongs to the TRAFAC class dynamin-like GTPase superfamily. IRG family.</text>
</comment>
<evidence type="ECO:0000256" key="3">
    <source>
        <dbReference type="ARBA" id="ARBA00022801"/>
    </source>
</evidence>
<evidence type="ECO:0000256" key="4">
    <source>
        <dbReference type="ARBA" id="ARBA00023134"/>
    </source>
</evidence>
<proteinExistence type="inferred from homology"/>
<dbReference type="PANTHER" id="PTHR32341">
    <property type="entry name" value="INTERFERON-INDUCIBLE GTPASE"/>
    <property type="match status" value="1"/>
</dbReference>
<evidence type="ECO:0000313" key="7">
    <source>
        <dbReference type="RefSeq" id="XP_015263605.1"/>
    </source>
</evidence>
<dbReference type="Pfam" id="PF05049">
    <property type="entry name" value="IIGP"/>
    <property type="match status" value="1"/>
</dbReference>
<dbReference type="RefSeq" id="XP_015263605.1">
    <property type="nucleotide sequence ID" value="XM_015408119.1"/>
</dbReference>
<dbReference type="PANTHER" id="PTHR32341:SF17">
    <property type="entry name" value="IRG-TYPE G DOMAIN-CONTAINING PROTEIN"/>
    <property type="match status" value="1"/>
</dbReference>
<evidence type="ECO:0000259" key="5">
    <source>
        <dbReference type="PROSITE" id="PS51716"/>
    </source>
</evidence>
<keyword evidence="2" id="KW-0547">Nucleotide-binding</keyword>
<dbReference type="InterPro" id="IPR030385">
    <property type="entry name" value="G_IRG_dom"/>
</dbReference>
<dbReference type="InterPro" id="IPR007743">
    <property type="entry name" value="Immunity-related_GTPase-like"/>
</dbReference>
<dbReference type="Gene3D" id="3.40.50.300">
    <property type="entry name" value="P-loop containing nucleotide triphosphate hydrolases"/>
    <property type="match status" value="1"/>
</dbReference>
<dbReference type="SUPFAM" id="SSF52540">
    <property type="entry name" value="P-loop containing nucleoside triphosphate hydrolases"/>
    <property type="match status" value="1"/>
</dbReference>
<feature type="domain" description="IRG-type G" evidence="5">
    <location>
        <begin position="43"/>
        <end position="223"/>
    </location>
</feature>
<keyword evidence="6" id="KW-1185">Reference proteome</keyword>
<dbReference type="InterPro" id="IPR051515">
    <property type="entry name" value="IRG"/>
</dbReference>
<keyword evidence="4" id="KW-0342">GTP-binding</keyword>